<sequence length="73" mass="8236">MNTQSDNDEPLISLFAKGKKVEGLSFDYTMTSKDLVMSGKMWIEGEKVKTESTVVSIIDGSTSYTYYPDENKR</sequence>
<dbReference type="Proteomes" id="UP001154312">
    <property type="component" value="Unassembled WGS sequence"/>
</dbReference>
<dbReference type="RefSeq" id="WP_277443128.1">
    <property type="nucleotide sequence ID" value="NZ_JAKOAV010000007.1"/>
</dbReference>
<gene>
    <name evidence="1" type="ORF">L7E55_05810</name>
</gene>
<dbReference type="AlphaFoldDB" id="A0A9X4H3A2"/>
<dbReference type="EMBL" id="JAKOAV010000007">
    <property type="protein sequence ID" value="MDF9407878.1"/>
    <property type="molecule type" value="Genomic_DNA"/>
</dbReference>
<evidence type="ECO:0000313" key="1">
    <source>
        <dbReference type="EMBL" id="MDF9407878.1"/>
    </source>
</evidence>
<keyword evidence="2" id="KW-1185">Reference proteome</keyword>
<reference evidence="1" key="1">
    <citation type="submission" date="2022-02" db="EMBL/GenBank/DDBJ databases">
        <authorList>
            <person name="Leng L."/>
        </authorList>
    </citation>
    <scope>NUCLEOTIDE SEQUENCE</scope>
    <source>
        <strain evidence="1">JI</strain>
    </source>
</reference>
<organism evidence="1 2">
    <name type="scientific">Pelotomaculum isophthalicicum JI</name>
    <dbReference type="NCBI Taxonomy" id="947010"/>
    <lineage>
        <taxon>Bacteria</taxon>
        <taxon>Bacillati</taxon>
        <taxon>Bacillota</taxon>
        <taxon>Clostridia</taxon>
        <taxon>Eubacteriales</taxon>
        <taxon>Desulfotomaculaceae</taxon>
        <taxon>Pelotomaculum</taxon>
    </lineage>
</organism>
<dbReference type="Gene3D" id="2.50.20.10">
    <property type="entry name" value="Lipoprotein localisation LolA/LolB/LppX"/>
    <property type="match status" value="1"/>
</dbReference>
<proteinExistence type="predicted"/>
<accession>A0A9X4H3A2</accession>
<protein>
    <submittedName>
        <fullName evidence="1">Uncharacterized protein</fullName>
    </submittedName>
</protein>
<evidence type="ECO:0000313" key="2">
    <source>
        <dbReference type="Proteomes" id="UP001154312"/>
    </source>
</evidence>
<name>A0A9X4H3A2_9FIRM</name>
<comment type="caution">
    <text evidence="1">The sequence shown here is derived from an EMBL/GenBank/DDBJ whole genome shotgun (WGS) entry which is preliminary data.</text>
</comment>